<accession>A0LNU2</accession>
<dbReference type="eggNOG" id="COG0425">
    <property type="taxonomic scope" value="Bacteria"/>
</dbReference>
<organism evidence="2 3">
    <name type="scientific">Syntrophobacter fumaroxidans (strain DSM 10017 / MPOB)</name>
    <dbReference type="NCBI Taxonomy" id="335543"/>
    <lineage>
        <taxon>Bacteria</taxon>
        <taxon>Pseudomonadati</taxon>
        <taxon>Thermodesulfobacteriota</taxon>
        <taxon>Syntrophobacteria</taxon>
        <taxon>Syntrophobacterales</taxon>
        <taxon>Syntrophobacteraceae</taxon>
        <taxon>Syntrophobacter</taxon>
    </lineage>
</organism>
<dbReference type="SUPFAM" id="SSF75169">
    <property type="entry name" value="DsrEFH-like"/>
    <property type="match status" value="1"/>
</dbReference>
<dbReference type="OrthoDB" id="9801500at2"/>
<dbReference type="InterPro" id="IPR019870">
    <property type="entry name" value="Se_metab_YedF"/>
</dbReference>
<feature type="region of interest" description="Disordered" evidence="1">
    <location>
        <begin position="1"/>
        <end position="25"/>
    </location>
</feature>
<dbReference type="InParanoid" id="A0LNU2"/>
<feature type="compositionally biased region" description="Basic and acidic residues" evidence="1">
    <location>
        <begin position="1"/>
        <end position="11"/>
    </location>
</feature>
<dbReference type="AlphaFoldDB" id="A0LNU2"/>
<dbReference type="STRING" id="335543.Sfum_3421"/>
<dbReference type="Proteomes" id="UP000001784">
    <property type="component" value="Chromosome"/>
</dbReference>
<gene>
    <name evidence="2" type="ordered locus">Sfum_3421</name>
</gene>
<proteinExistence type="predicted"/>
<reference evidence="2 3" key="1">
    <citation type="submission" date="2006-10" db="EMBL/GenBank/DDBJ databases">
        <title>Complete sequence of Syntrophobacter fumaroxidans MPOB.</title>
        <authorList>
            <consortium name="US DOE Joint Genome Institute"/>
            <person name="Copeland A."/>
            <person name="Lucas S."/>
            <person name="Lapidus A."/>
            <person name="Barry K."/>
            <person name="Detter J.C."/>
            <person name="Glavina del Rio T."/>
            <person name="Hammon N."/>
            <person name="Israni S."/>
            <person name="Pitluck S."/>
            <person name="Goltsman E.G."/>
            <person name="Martinez M."/>
            <person name="Schmutz J."/>
            <person name="Larimer F."/>
            <person name="Land M."/>
            <person name="Hauser L."/>
            <person name="Kyrpides N."/>
            <person name="Kim E."/>
            <person name="Boone D.R."/>
            <person name="Brockman F."/>
            <person name="Culley D."/>
            <person name="Ferry J."/>
            <person name="Gunsalus R."/>
            <person name="McInerney M.J."/>
            <person name="Morrison M."/>
            <person name="Plugge C."/>
            <person name="Rohlin L."/>
            <person name="Scholten J."/>
            <person name="Sieber J."/>
            <person name="Stams A.J.M."/>
            <person name="Worm P."/>
            <person name="Henstra A.M."/>
            <person name="Richardson P."/>
        </authorList>
    </citation>
    <scope>NUCLEOTIDE SEQUENCE [LARGE SCALE GENOMIC DNA]</scope>
    <source>
        <strain evidence="3">DSM 10017 / MPOB</strain>
    </source>
</reference>
<dbReference type="InterPro" id="IPR027396">
    <property type="entry name" value="DsrEFH-like"/>
</dbReference>
<evidence type="ECO:0000256" key="1">
    <source>
        <dbReference type="SAM" id="MobiDB-lite"/>
    </source>
</evidence>
<sequence length="140" mass="14933">MAEKNQGEQKKQASGAPGAENKQDDNNSMKTLVILATDCVGRGNDELGRGIVISFVKTMKEMKDELWRLVLLNGGVKLAAEGSEALAPLQELARDGLGILVCGKCLETFGLVEKRRVGAAANMLDIVTAMQVAEKVISFG</sequence>
<dbReference type="EMBL" id="CP000478">
    <property type="protein sequence ID" value="ABK19094.1"/>
    <property type="molecule type" value="Genomic_DNA"/>
</dbReference>
<protein>
    <submittedName>
        <fullName evidence="2">Uncharacterized protein</fullName>
    </submittedName>
</protein>
<dbReference type="InterPro" id="IPR003787">
    <property type="entry name" value="Sulphur_relay_DsrE/F-like"/>
</dbReference>
<evidence type="ECO:0000313" key="2">
    <source>
        <dbReference type="EMBL" id="ABK19094.1"/>
    </source>
</evidence>
<dbReference type="NCBIfam" id="TIGR03527">
    <property type="entry name" value="selenium_YedF"/>
    <property type="match status" value="1"/>
</dbReference>
<dbReference type="Pfam" id="PF02635">
    <property type="entry name" value="DsrE"/>
    <property type="match status" value="1"/>
</dbReference>
<dbReference type="HOGENOM" id="CLU_097491_1_0_7"/>
<keyword evidence="3" id="KW-1185">Reference proteome</keyword>
<dbReference type="KEGG" id="sfu:Sfum_3421"/>
<name>A0LNU2_SYNFM</name>
<evidence type="ECO:0000313" key="3">
    <source>
        <dbReference type="Proteomes" id="UP000001784"/>
    </source>
</evidence>
<dbReference type="RefSeq" id="WP_011700219.1">
    <property type="nucleotide sequence ID" value="NC_008554.1"/>
</dbReference>